<dbReference type="PANTHER" id="PTHR30036:SF7">
    <property type="entry name" value="ABC TRANSPORTER PERIPLASMIC-BINDING PROTEIN YPHF"/>
    <property type="match status" value="1"/>
</dbReference>
<comment type="similarity">
    <text evidence="2">Belongs to the bacterial solute-binding protein 2 family.</text>
</comment>
<dbReference type="PROSITE" id="PS51257">
    <property type="entry name" value="PROKAR_LIPOPROTEIN"/>
    <property type="match status" value="1"/>
</dbReference>
<dbReference type="EMBL" id="BAABJP010000020">
    <property type="protein sequence ID" value="GAA5160496.1"/>
    <property type="molecule type" value="Genomic_DNA"/>
</dbReference>
<comment type="subcellular location">
    <subcellularLocation>
        <location evidence="1">Cell envelope</location>
    </subcellularLocation>
</comment>
<dbReference type="SUPFAM" id="SSF53822">
    <property type="entry name" value="Periplasmic binding protein-like I"/>
    <property type="match status" value="1"/>
</dbReference>
<feature type="signal peptide" evidence="3">
    <location>
        <begin position="1"/>
        <end position="26"/>
    </location>
</feature>
<gene>
    <name evidence="5" type="ORF">GCM10023321_43290</name>
</gene>
<evidence type="ECO:0000313" key="6">
    <source>
        <dbReference type="Proteomes" id="UP001428817"/>
    </source>
</evidence>
<accession>A0ABP9QEB7</accession>
<protein>
    <submittedName>
        <fullName evidence="5">Substrate-binding domain-containing protein</fullName>
    </submittedName>
</protein>
<reference evidence="6" key="1">
    <citation type="journal article" date="2019" name="Int. J. Syst. Evol. Microbiol.">
        <title>The Global Catalogue of Microorganisms (GCM) 10K type strain sequencing project: providing services to taxonomists for standard genome sequencing and annotation.</title>
        <authorList>
            <consortium name="The Broad Institute Genomics Platform"/>
            <consortium name="The Broad Institute Genome Sequencing Center for Infectious Disease"/>
            <person name="Wu L."/>
            <person name="Ma J."/>
        </authorList>
    </citation>
    <scope>NUCLEOTIDE SEQUENCE [LARGE SCALE GENOMIC DNA]</scope>
    <source>
        <strain evidence="6">JCM 18303</strain>
    </source>
</reference>
<evidence type="ECO:0000256" key="3">
    <source>
        <dbReference type="SAM" id="SignalP"/>
    </source>
</evidence>
<evidence type="ECO:0000313" key="5">
    <source>
        <dbReference type="EMBL" id="GAA5160496.1"/>
    </source>
</evidence>
<evidence type="ECO:0000256" key="2">
    <source>
        <dbReference type="ARBA" id="ARBA00007639"/>
    </source>
</evidence>
<dbReference type="Proteomes" id="UP001428817">
    <property type="component" value="Unassembled WGS sequence"/>
</dbReference>
<comment type="caution">
    <text evidence="5">The sequence shown here is derived from an EMBL/GenBank/DDBJ whole genome shotgun (WGS) entry which is preliminary data.</text>
</comment>
<sequence>MRQNRTLLNVGALGAAVLMLVGCSSGQQTSSGASSSGPVTGDITIAYLQKQGDQQYFIDQAAGARTAAQELSKPGASVNVKVVNLGQDANKAVTETDSAVAQKVNGIAIVVPDQKIGPQVVNTANAAGIPLVASDDSIKDGTGAEIPFVGFDGYDMGSKVGTEAAKRVTGKGWSPAETGVLYAYKQDLSVCADRVRGEKERYTAGGGQGKAIEVGTDNSVNGAQSTASGVITGNPDIKHWVVMGCNDENVSGVLQALANAKVAADNIVGVGLGGYIACKSWQPGSAPDGYLAALYIDGHDVGGDAVRALVNSLRGGTPLPPKTIARTQIVDAGTVGGTSLKCT</sequence>
<dbReference type="InterPro" id="IPR028082">
    <property type="entry name" value="Peripla_BP_I"/>
</dbReference>
<dbReference type="PIRSF" id="PIRSF002816">
    <property type="entry name" value="AraF"/>
    <property type="match status" value="1"/>
</dbReference>
<dbReference type="Pfam" id="PF13407">
    <property type="entry name" value="Peripla_BP_4"/>
    <property type="match status" value="1"/>
</dbReference>
<organism evidence="5 6">
    <name type="scientific">Pseudonocardia eucalypti</name>
    <dbReference type="NCBI Taxonomy" id="648755"/>
    <lineage>
        <taxon>Bacteria</taxon>
        <taxon>Bacillati</taxon>
        <taxon>Actinomycetota</taxon>
        <taxon>Actinomycetes</taxon>
        <taxon>Pseudonocardiales</taxon>
        <taxon>Pseudonocardiaceae</taxon>
        <taxon>Pseudonocardia</taxon>
    </lineage>
</organism>
<keyword evidence="6" id="KW-1185">Reference proteome</keyword>
<feature type="chain" id="PRO_5047162725" evidence="3">
    <location>
        <begin position="27"/>
        <end position="343"/>
    </location>
</feature>
<feature type="domain" description="Periplasmic binding protein" evidence="4">
    <location>
        <begin position="45"/>
        <end position="315"/>
    </location>
</feature>
<dbReference type="InterPro" id="IPR026266">
    <property type="entry name" value="AraF"/>
</dbReference>
<keyword evidence="3" id="KW-0732">Signal</keyword>
<name>A0ABP9QEB7_9PSEU</name>
<dbReference type="PANTHER" id="PTHR30036">
    <property type="entry name" value="D-XYLOSE-BINDING PERIPLASMIC PROTEIN"/>
    <property type="match status" value="1"/>
</dbReference>
<proteinExistence type="inferred from homology"/>
<evidence type="ECO:0000259" key="4">
    <source>
        <dbReference type="Pfam" id="PF13407"/>
    </source>
</evidence>
<dbReference type="Gene3D" id="3.40.50.2300">
    <property type="match status" value="2"/>
</dbReference>
<dbReference type="InterPro" id="IPR025997">
    <property type="entry name" value="SBP_2_dom"/>
</dbReference>
<dbReference type="InterPro" id="IPR050555">
    <property type="entry name" value="Bact_Solute-Bind_Prot2"/>
</dbReference>
<dbReference type="RefSeq" id="WP_345703015.1">
    <property type="nucleotide sequence ID" value="NZ_BAABJP010000020.1"/>
</dbReference>
<evidence type="ECO:0000256" key="1">
    <source>
        <dbReference type="ARBA" id="ARBA00004196"/>
    </source>
</evidence>